<organism evidence="1">
    <name type="scientific">Cacopsylla melanoneura</name>
    <dbReference type="NCBI Taxonomy" id="428564"/>
    <lineage>
        <taxon>Eukaryota</taxon>
        <taxon>Metazoa</taxon>
        <taxon>Ecdysozoa</taxon>
        <taxon>Arthropoda</taxon>
        <taxon>Hexapoda</taxon>
        <taxon>Insecta</taxon>
        <taxon>Pterygota</taxon>
        <taxon>Neoptera</taxon>
        <taxon>Paraneoptera</taxon>
        <taxon>Hemiptera</taxon>
        <taxon>Sternorrhyncha</taxon>
        <taxon>Psylloidea</taxon>
        <taxon>Psyllidae</taxon>
        <taxon>Psyllinae</taxon>
        <taxon>Cacopsylla</taxon>
    </lineage>
</organism>
<sequence length="123" mass="14998">MHSHNNLPMKILMKTKMRRRMMTMMMMTFYWMMMRMKIAIIKNNLKLNQKKDRIIVMMIFKHFSAILQDHASNLMYIRFLAWLGYLQQGVDQYPVPRSSKTPRFYRDATSYLAKIHLTLFRNL</sequence>
<dbReference type="AlphaFoldDB" id="A0A8D9EU94"/>
<accession>A0A8D9EU94</accession>
<proteinExistence type="predicted"/>
<protein>
    <submittedName>
        <fullName evidence="1">Uncharacterized protein</fullName>
    </submittedName>
</protein>
<dbReference type="EMBL" id="HBUF01569477">
    <property type="protein sequence ID" value="CAG6765897.1"/>
    <property type="molecule type" value="Transcribed_RNA"/>
</dbReference>
<reference evidence="1" key="1">
    <citation type="submission" date="2021-05" db="EMBL/GenBank/DDBJ databases">
        <authorList>
            <person name="Alioto T."/>
            <person name="Alioto T."/>
            <person name="Gomez Garrido J."/>
        </authorList>
    </citation>
    <scope>NUCLEOTIDE SEQUENCE</scope>
</reference>
<evidence type="ECO:0000313" key="1">
    <source>
        <dbReference type="EMBL" id="CAG6765897.1"/>
    </source>
</evidence>
<name>A0A8D9EU94_9HEMI</name>